<feature type="compositionally biased region" description="Polar residues" evidence="4">
    <location>
        <begin position="132"/>
        <end position="146"/>
    </location>
</feature>
<evidence type="ECO:0000256" key="3">
    <source>
        <dbReference type="ARBA" id="ARBA00023163"/>
    </source>
</evidence>
<dbReference type="InterPro" id="IPR012318">
    <property type="entry name" value="HTH_CRP"/>
</dbReference>
<evidence type="ECO:0000313" key="6">
    <source>
        <dbReference type="EMBL" id="VYU66382.1"/>
    </source>
</evidence>
<feature type="region of interest" description="Disordered" evidence="4">
    <location>
        <begin position="127"/>
        <end position="146"/>
    </location>
</feature>
<dbReference type="PANTHER" id="PTHR33154">
    <property type="entry name" value="TRANSCRIPTIONAL REGULATOR, ARSR FAMILY"/>
    <property type="match status" value="1"/>
</dbReference>
<name>A0A6N3GQB6_CLOSY</name>
<dbReference type="CDD" id="cd00090">
    <property type="entry name" value="HTH_ARSR"/>
    <property type="match status" value="1"/>
</dbReference>
<dbReference type="GO" id="GO:0003700">
    <property type="term" value="F:DNA-binding transcription factor activity"/>
    <property type="evidence" value="ECO:0007669"/>
    <property type="project" value="InterPro"/>
</dbReference>
<reference evidence="6" key="1">
    <citation type="submission" date="2019-11" db="EMBL/GenBank/DDBJ databases">
        <authorList>
            <person name="Feng L."/>
        </authorList>
    </citation>
    <scope>NUCLEOTIDE SEQUENCE</scope>
    <source>
        <strain evidence="6">CsymbiosumLFYP84</strain>
    </source>
</reference>
<keyword evidence="1" id="KW-0805">Transcription regulation</keyword>
<accession>A0A6N3GQB6</accession>
<dbReference type="SUPFAM" id="SSF46785">
    <property type="entry name" value="Winged helix' DNA-binding domain"/>
    <property type="match status" value="1"/>
</dbReference>
<dbReference type="InterPro" id="IPR036388">
    <property type="entry name" value="WH-like_DNA-bd_sf"/>
</dbReference>
<dbReference type="AlphaFoldDB" id="A0A6N3GQB6"/>
<dbReference type="SMART" id="SM00419">
    <property type="entry name" value="HTH_CRP"/>
    <property type="match status" value="1"/>
</dbReference>
<organism evidence="6">
    <name type="scientific">Clostridium symbiosum</name>
    <name type="common">Bacteroides symbiosus</name>
    <dbReference type="NCBI Taxonomy" id="1512"/>
    <lineage>
        <taxon>Bacteria</taxon>
        <taxon>Bacillati</taxon>
        <taxon>Bacillota</taxon>
        <taxon>Clostridia</taxon>
        <taxon>Lachnospirales</taxon>
        <taxon>Lachnospiraceae</taxon>
        <taxon>Otoolea</taxon>
    </lineage>
</organism>
<evidence type="ECO:0000259" key="5">
    <source>
        <dbReference type="PROSITE" id="PS50987"/>
    </source>
</evidence>
<evidence type="ECO:0000256" key="2">
    <source>
        <dbReference type="ARBA" id="ARBA00023125"/>
    </source>
</evidence>
<proteinExistence type="predicted"/>
<protein>
    <submittedName>
        <fullName evidence="6">DNA-binding transcriptional repressor ArsR</fullName>
    </submittedName>
</protein>
<evidence type="ECO:0000256" key="1">
    <source>
        <dbReference type="ARBA" id="ARBA00023015"/>
    </source>
</evidence>
<dbReference type="InterPro" id="IPR051081">
    <property type="entry name" value="HTH_MetalResp_TranReg"/>
</dbReference>
<keyword evidence="2 6" id="KW-0238">DNA-binding</keyword>
<dbReference type="Gene3D" id="1.10.10.10">
    <property type="entry name" value="Winged helix-like DNA-binding domain superfamily/Winged helix DNA-binding domain"/>
    <property type="match status" value="1"/>
</dbReference>
<sequence>MPDISELKNLFHECMPLFIALGDEIRLSIIESLTDAAYRTCDGDFSSENLSRHGLNVREITDKTNLSRPAVSHHLKLLKDAGLISIRREGTCNYYYLTIGQSTRQLTRLGTELQSFLGMDTHKKAGEPYSGALNNRNVSDGMNSYE</sequence>
<dbReference type="PANTHER" id="PTHR33154:SF35">
    <property type="entry name" value="TRANSCRIPTIONAL REGULATOR, ARSR FAMILY"/>
    <property type="match status" value="1"/>
</dbReference>
<evidence type="ECO:0000256" key="4">
    <source>
        <dbReference type="SAM" id="MobiDB-lite"/>
    </source>
</evidence>
<dbReference type="InterPro" id="IPR001845">
    <property type="entry name" value="HTH_ArsR_DNA-bd_dom"/>
</dbReference>
<gene>
    <name evidence="6" type="ORF">CSLFYP84_03209</name>
</gene>
<dbReference type="InterPro" id="IPR011991">
    <property type="entry name" value="ArsR-like_HTH"/>
</dbReference>
<dbReference type="GO" id="GO:0003677">
    <property type="term" value="F:DNA binding"/>
    <property type="evidence" value="ECO:0007669"/>
    <property type="project" value="UniProtKB-KW"/>
</dbReference>
<dbReference type="PROSITE" id="PS50987">
    <property type="entry name" value="HTH_ARSR_2"/>
    <property type="match status" value="1"/>
</dbReference>
<dbReference type="SMART" id="SM00418">
    <property type="entry name" value="HTH_ARSR"/>
    <property type="match status" value="1"/>
</dbReference>
<dbReference type="Pfam" id="PF01022">
    <property type="entry name" value="HTH_5"/>
    <property type="match status" value="1"/>
</dbReference>
<dbReference type="EMBL" id="CACRUA010000036">
    <property type="protein sequence ID" value="VYU66382.1"/>
    <property type="molecule type" value="Genomic_DNA"/>
</dbReference>
<feature type="domain" description="HTH arsR-type" evidence="5">
    <location>
        <begin position="7"/>
        <end position="117"/>
    </location>
</feature>
<dbReference type="InterPro" id="IPR036390">
    <property type="entry name" value="WH_DNA-bd_sf"/>
</dbReference>
<keyword evidence="3" id="KW-0804">Transcription</keyword>